<feature type="region of interest" description="Disordered" evidence="1">
    <location>
        <begin position="46"/>
        <end position="65"/>
    </location>
</feature>
<evidence type="ECO:0000313" key="3">
    <source>
        <dbReference type="Proteomes" id="UP000307440"/>
    </source>
</evidence>
<dbReference type="Proteomes" id="UP000307440">
    <property type="component" value="Unassembled WGS sequence"/>
</dbReference>
<organism evidence="2 3">
    <name type="scientific">Coprinopsis marcescibilis</name>
    <name type="common">Agaric fungus</name>
    <name type="synonym">Psathyrella marcescibilis</name>
    <dbReference type="NCBI Taxonomy" id="230819"/>
    <lineage>
        <taxon>Eukaryota</taxon>
        <taxon>Fungi</taxon>
        <taxon>Dikarya</taxon>
        <taxon>Basidiomycota</taxon>
        <taxon>Agaricomycotina</taxon>
        <taxon>Agaricomycetes</taxon>
        <taxon>Agaricomycetidae</taxon>
        <taxon>Agaricales</taxon>
        <taxon>Agaricineae</taxon>
        <taxon>Psathyrellaceae</taxon>
        <taxon>Coprinopsis</taxon>
    </lineage>
</organism>
<dbReference type="AlphaFoldDB" id="A0A5C3LA80"/>
<dbReference type="EMBL" id="ML210148">
    <property type="protein sequence ID" value="TFK29747.1"/>
    <property type="molecule type" value="Genomic_DNA"/>
</dbReference>
<protein>
    <submittedName>
        <fullName evidence="2">Uncharacterized protein</fullName>
    </submittedName>
</protein>
<reference evidence="2 3" key="1">
    <citation type="journal article" date="2019" name="Nat. Ecol. Evol.">
        <title>Megaphylogeny resolves global patterns of mushroom evolution.</title>
        <authorList>
            <person name="Varga T."/>
            <person name="Krizsan K."/>
            <person name="Foldi C."/>
            <person name="Dima B."/>
            <person name="Sanchez-Garcia M."/>
            <person name="Sanchez-Ramirez S."/>
            <person name="Szollosi G.J."/>
            <person name="Szarkandi J.G."/>
            <person name="Papp V."/>
            <person name="Albert L."/>
            <person name="Andreopoulos W."/>
            <person name="Angelini C."/>
            <person name="Antonin V."/>
            <person name="Barry K.W."/>
            <person name="Bougher N.L."/>
            <person name="Buchanan P."/>
            <person name="Buyck B."/>
            <person name="Bense V."/>
            <person name="Catcheside P."/>
            <person name="Chovatia M."/>
            <person name="Cooper J."/>
            <person name="Damon W."/>
            <person name="Desjardin D."/>
            <person name="Finy P."/>
            <person name="Geml J."/>
            <person name="Haridas S."/>
            <person name="Hughes K."/>
            <person name="Justo A."/>
            <person name="Karasinski D."/>
            <person name="Kautmanova I."/>
            <person name="Kiss B."/>
            <person name="Kocsube S."/>
            <person name="Kotiranta H."/>
            <person name="LaButti K.M."/>
            <person name="Lechner B.E."/>
            <person name="Liimatainen K."/>
            <person name="Lipzen A."/>
            <person name="Lukacs Z."/>
            <person name="Mihaltcheva S."/>
            <person name="Morgado L.N."/>
            <person name="Niskanen T."/>
            <person name="Noordeloos M.E."/>
            <person name="Ohm R.A."/>
            <person name="Ortiz-Santana B."/>
            <person name="Ovrebo C."/>
            <person name="Racz N."/>
            <person name="Riley R."/>
            <person name="Savchenko A."/>
            <person name="Shiryaev A."/>
            <person name="Soop K."/>
            <person name="Spirin V."/>
            <person name="Szebenyi C."/>
            <person name="Tomsovsky M."/>
            <person name="Tulloss R.E."/>
            <person name="Uehling J."/>
            <person name="Grigoriev I.V."/>
            <person name="Vagvolgyi C."/>
            <person name="Papp T."/>
            <person name="Martin F.M."/>
            <person name="Miettinen O."/>
            <person name="Hibbett D.S."/>
            <person name="Nagy L.G."/>
        </authorList>
    </citation>
    <scope>NUCLEOTIDE SEQUENCE [LARGE SCALE GENOMIC DNA]</scope>
    <source>
        <strain evidence="2 3">CBS 121175</strain>
    </source>
</reference>
<dbReference type="OrthoDB" id="2935627at2759"/>
<keyword evidence="3" id="KW-1185">Reference proteome</keyword>
<feature type="compositionally biased region" description="Polar residues" evidence="1">
    <location>
        <begin position="46"/>
        <end position="64"/>
    </location>
</feature>
<feature type="region of interest" description="Disordered" evidence="1">
    <location>
        <begin position="1"/>
        <end position="33"/>
    </location>
</feature>
<accession>A0A5C3LA80</accession>
<evidence type="ECO:0000313" key="2">
    <source>
        <dbReference type="EMBL" id="TFK29747.1"/>
    </source>
</evidence>
<name>A0A5C3LA80_COPMA</name>
<evidence type="ECO:0000256" key="1">
    <source>
        <dbReference type="SAM" id="MobiDB-lite"/>
    </source>
</evidence>
<proteinExistence type="predicted"/>
<sequence length="83" mass="9072">MTPSRIVLPGEAAKRAIQPPSPKSHRWSTDLSTKARSIRTRATSMSFRRLSTGTSRPSKASNNEGDCLLEQDITLAVPQLAHT</sequence>
<gene>
    <name evidence="2" type="ORF">FA15DRAFT_699998</name>
</gene>